<evidence type="ECO:0000313" key="9">
    <source>
        <dbReference type="Proteomes" id="UP000578030"/>
    </source>
</evidence>
<protein>
    <submittedName>
        <fullName evidence="8">EamA family transporter</fullName>
    </submittedName>
</protein>
<keyword evidence="3 6" id="KW-0812">Transmembrane</keyword>
<dbReference type="Gene3D" id="1.10.3730.20">
    <property type="match status" value="1"/>
</dbReference>
<feature type="transmembrane region" description="Helical" evidence="6">
    <location>
        <begin position="254"/>
        <end position="275"/>
    </location>
</feature>
<feature type="domain" description="EamA" evidence="7">
    <location>
        <begin position="164"/>
        <end position="294"/>
    </location>
</feature>
<dbReference type="InterPro" id="IPR051258">
    <property type="entry name" value="Diverse_Substrate_Transporter"/>
</dbReference>
<dbReference type="Proteomes" id="UP000578030">
    <property type="component" value="Unassembled WGS sequence"/>
</dbReference>
<feature type="transmembrane region" description="Helical" evidence="6">
    <location>
        <begin position="221"/>
        <end position="242"/>
    </location>
</feature>
<feature type="transmembrane region" description="Helical" evidence="6">
    <location>
        <begin position="166"/>
        <end position="184"/>
    </location>
</feature>
<comment type="caution">
    <text evidence="8">The sequence shown here is derived from an EMBL/GenBank/DDBJ whole genome shotgun (WGS) entry which is preliminary data.</text>
</comment>
<dbReference type="PANTHER" id="PTHR42920:SF5">
    <property type="entry name" value="EAMA DOMAIN-CONTAINING PROTEIN"/>
    <property type="match status" value="1"/>
</dbReference>
<evidence type="ECO:0000256" key="5">
    <source>
        <dbReference type="ARBA" id="ARBA00023136"/>
    </source>
</evidence>
<evidence type="ECO:0000256" key="1">
    <source>
        <dbReference type="ARBA" id="ARBA00004651"/>
    </source>
</evidence>
<comment type="subcellular location">
    <subcellularLocation>
        <location evidence="1">Cell membrane</location>
        <topology evidence="1">Multi-pass membrane protein</topology>
    </subcellularLocation>
</comment>
<dbReference type="InterPro" id="IPR037185">
    <property type="entry name" value="EmrE-like"/>
</dbReference>
<evidence type="ECO:0000259" key="7">
    <source>
        <dbReference type="Pfam" id="PF00892"/>
    </source>
</evidence>
<evidence type="ECO:0000256" key="6">
    <source>
        <dbReference type="SAM" id="Phobius"/>
    </source>
</evidence>
<reference evidence="8 9" key="1">
    <citation type="submission" date="2020-04" db="EMBL/GenBank/DDBJ databases">
        <title>Description of novel Gluconacetobacter.</title>
        <authorList>
            <person name="Sombolestani A."/>
        </authorList>
    </citation>
    <scope>NUCLEOTIDE SEQUENCE [LARGE SCALE GENOMIC DNA]</scope>
    <source>
        <strain evidence="8 9">LMG 27802</strain>
    </source>
</reference>
<feature type="transmembrane region" description="Helical" evidence="6">
    <location>
        <begin position="51"/>
        <end position="73"/>
    </location>
</feature>
<dbReference type="EMBL" id="JABEQM010000019">
    <property type="protein sequence ID" value="MBB2203141.1"/>
    <property type="molecule type" value="Genomic_DNA"/>
</dbReference>
<evidence type="ECO:0000256" key="2">
    <source>
        <dbReference type="ARBA" id="ARBA00022475"/>
    </source>
</evidence>
<dbReference type="InterPro" id="IPR000620">
    <property type="entry name" value="EamA_dom"/>
</dbReference>
<dbReference type="PANTHER" id="PTHR42920">
    <property type="entry name" value="OS03G0707200 PROTEIN-RELATED"/>
    <property type="match status" value="1"/>
</dbReference>
<keyword evidence="9" id="KW-1185">Reference proteome</keyword>
<keyword evidence="4 6" id="KW-1133">Transmembrane helix</keyword>
<feature type="transmembrane region" description="Helical" evidence="6">
    <location>
        <begin position="136"/>
        <end position="154"/>
    </location>
</feature>
<name>A0A7W4PQU6_9PROT</name>
<feature type="transmembrane region" description="Helical" evidence="6">
    <location>
        <begin position="111"/>
        <end position="129"/>
    </location>
</feature>
<sequence length="318" mass="33279">MTMTASPLSPAPHGLESAEGPAGRLGGVLLVLGGILSFQVGGSMAKTLFPLFGPLGTVSLRLWIAALALCLLARPWRASPDRGTLLVIVRYGVSICLMNMMFYLALDRLPLGIAVAIEFLGPLTLTFLGPRRPVDMMLIAMVLVGLLLLLQPGATLHGQGIDPLGFLYGLLGAAAWGVYILAGAQISRRIDATQGAAIGLAVGALTVTPVFAWTLPRAATHPHATLVACGVALLSSALPYTLEMLALKRLHAREFGILTSMDPAVAALAGLVLLGEYLSPAQWAGIMCIVVSSIGGVMLRRPESAPTDRLEPEPVPEI</sequence>
<dbReference type="SUPFAM" id="SSF103481">
    <property type="entry name" value="Multidrug resistance efflux transporter EmrE"/>
    <property type="match status" value="2"/>
</dbReference>
<feature type="transmembrane region" description="Helical" evidence="6">
    <location>
        <begin position="85"/>
        <end position="105"/>
    </location>
</feature>
<organism evidence="8 9">
    <name type="scientific">Gluconacetobacter tumulisoli</name>
    <dbReference type="NCBI Taxonomy" id="1286189"/>
    <lineage>
        <taxon>Bacteria</taxon>
        <taxon>Pseudomonadati</taxon>
        <taxon>Pseudomonadota</taxon>
        <taxon>Alphaproteobacteria</taxon>
        <taxon>Acetobacterales</taxon>
        <taxon>Acetobacteraceae</taxon>
        <taxon>Gluconacetobacter</taxon>
    </lineage>
</organism>
<keyword evidence="5 6" id="KW-0472">Membrane</keyword>
<dbReference type="Pfam" id="PF00892">
    <property type="entry name" value="EamA"/>
    <property type="match status" value="1"/>
</dbReference>
<gene>
    <name evidence="8" type="ORF">HLH28_16450</name>
</gene>
<feature type="transmembrane region" description="Helical" evidence="6">
    <location>
        <begin position="196"/>
        <end position="215"/>
    </location>
</feature>
<dbReference type="GO" id="GO:0005886">
    <property type="term" value="C:plasma membrane"/>
    <property type="evidence" value="ECO:0007669"/>
    <property type="project" value="UniProtKB-SubCell"/>
</dbReference>
<accession>A0A7W4PQU6</accession>
<feature type="transmembrane region" description="Helical" evidence="6">
    <location>
        <begin position="281"/>
        <end position="299"/>
    </location>
</feature>
<evidence type="ECO:0000256" key="3">
    <source>
        <dbReference type="ARBA" id="ARBA00022692"/>
    </source>
</evidence>
<evidence type="ECO:0000256" key="4">
    <source>
        <dbReference type="ARBA" id="ARBA00022989"/>
    </source>
</evidence>
<proteinExistence type="predicted"/>
<dbReference type="AlphaFoldDB" id="A0A7W4PQU6"/>
<evidence type="ECO:0000313" key="8">
    <source>
        <dbReference type="EMBL" id="MBB2203141.1"/>
    </source>
</evidence>
<keyword evidence="2" id="KW-1003">Cell membrane</keyword>